<dbReference type="PANTHER" id="PTHR43615">
    <property type="entry name" value="PHOSPHOENOLPYRUVATE SYNTHASE-RELATED"/>
    <property type="match status" value="1"/>
</dbReference>
<keyword evidence="4" id="KW-1185">Reference proteome</keyword>
<feature type="compositionally biased region" description="Basic and acidic residues" evidence="1">
    <location>
        <begin position="697"/>
        <end position="707"/>
    </location>
</feature>
<dbReference type="PANTHER" id="PTHR43615:SF1">
    <property type="entry name" value="PPDK_N DOMAIN-CONTAINING PROTEIN"/>
    <property type="match status" value="1"/>
</dbReference>
<evidence type="ECO:0000259" key="2">
    <source>
        <dbReference type="Pfam" id="PF00391"/>
    </source>
</evidence>
<dbReference type="GO" id="GO:0016772">
    <property type="term" value="F:transferase activity, transferring phosphorus-containing groups"/>
    <property type="evidence" value="ECO:0007669"/>
    <property type="project" value="InterPro"/>
</dbReference>
<sequence length="707" mass="77762">MRWRPLTEFRDERIGKIARLRTAVRRGILVPPTVWARAASLQAVTADQVSPPSAFGPPWIVRSAAPDEDGAEGTAAGRYESVEVMEPGAFQAAVSTVADSMRDALGEGASVFVQPLLRPEAGGVAFFDGFFYERSESPGGNRAITAGEARGDVERADLVRGEPWSNWLRRVGAAFEADTREGGAALDIEYVRTGDSYTLLQARPARFSVRRNPILSLANHREILGDHPSPWVTSALVQAGRGALEEFARIDPEIQRWNGQYAEACAGRAWLSFSFFFRLMDHWGLPRTFVTDGVGGESGGPEDARPLLGRMLRKSPRLIRLQLQNRRTIRRIPEALAGFDERLKSARTLPEWFDATAFGLDLALRTNFAINGAWTGIARVRGALRIRGRARVVTEEMMAAYEGLAEEEPQQREGALDAWLRRFGHRGPLESDPMQPRFRELRDVLLADLLSRERVDAAPSLPEAKTGFLFRIDQIREQFRDDLMRRWETLRTGVLGAAEEAVRAGLLESASDAFLLDGASMKTPELWREAVREARERRIVEARFDPPLTARRDAIEEAERLATEGSEVDAGAAPPELRGIGVGTGIVRGRVHRASDLTSFLGWLSAHPRAEHPVILVVPALEPSWSVVFGRIAGAITEIGGELSHASILLRESGTPAIVNCHHASRTLEDGDEVELDANSGRVRRIGGSHLGPSGAKSEHPSRAPLT</sequence>
<dbReference type="InterPro" id="IPR051549">
    <property type="entry name" value="PEP_Utilizing_Enz"/>
</dbReference>
<feature type="domain" description="PEP-utilising enzyme mobile" evidence="2">
    <location>
        <begin position="611"/>
        <end position="681"/>
    </location>
</feature>
<dbReference type="SUPFAM" id="SSF52009">
    <property type="entry name" value="Phosphohistidine domain"/>
    <property type="match status" value="1"/>
</dbReference>
<gene>
    <name evidence="3" type="primary">cmdD</name>
    <name evidence="3" type="ORF">Poly30_51030</name>
</gene>
<dbReference type="SUPFAM" id="SSF56059">
    <property type="entry name" value="Glutathione synthetase ATP-binding domain-like"/>
    <property type="match status" value="1"/>
</dbReference>
<name>A0A518EZM2_9BACT</name>
<evidence type="ECO:0000313" key="3">
    <source>
        <dbReference type="EMBL" id="QDV09545.1"/>
    </source>
</evidence>
<evidence type="ECO:0000313" key="4">
    <source>
        <dbReference type="Proteomes" id="UP000320390"/>
    </source>
</evidence>
<dbReference type="Pfam" id="PF00391">
    <property type="entry name" value="PEP-utilizers"/>
    <property type="match status" value="1"/>
</dbReference>
<feature type="region of interest" description="Disordered" evidence="1">
    <location>
        <begin position="683"/>
        <end position="707"/>
    </location>
</feature>
<dbReference type="InterPro" id="IPR008279">
    <property type="entry name" value="PEP-util_enz_mobile_dom"/>
</dbReference>
<organism evidence="3 4">
    <name type="scientific">Saltatorellus ferox</name>
    <dbReference type="NCBI Taxonomy" id="2528018"/>
    <lineage>
        <taxon>Bacteria</taxon>
        <taxon>Pseudomonadati</taxon>
        <taxon>Planctomycetota</taxon>
        <taxon>Planctomycetia</taxon>
        <taxon>Planctomycetia incertae sedis</taxon>
        <taxon>Saltatorellus</taxon>
    </lineage>
</organism>
<proteinExistence type="predicted"/>
<dbReference type="InterPro" id="IPR036637">
    <property type="entry name" value="Phosphohistidine_dom_sf"/>
</dbReference>
<dbReference type="EMBL" id="CP036434">
    <property type="protein sequence ID" value="QDV09545.1"/>
    <property type="molecule type" value="Genomic_DNA"/>
</dbReference>
<evidence type="ECO:0000256" key="1">
    <source>
        <dbReference type="SAM" id="MobiDB-lite"/>
    </source>
</evidence>
<dbReference type="Gene3D" id="3.50.30.10">
    <property type="entry name" value="Phosphohistidine domain"/>
    <property type="match status" value="1"/>
</dbReference>
<dbReference type="OrthoDB" id="9765468at2"/>
<protein>
    <submittedName>
        <fullName evidence="3">Chondramide synthase cmdD</fullName>
    </submittedName>
</protein>
<dbReference type="Proteomes" id="UP000320390">
    <property type="component" value="Chromosome"/>
</dbReference>
<dbReference type="AlphaFoldDB" id="A0A518EZM2"/>
<dbReference type="RefSeq" id="WP_145204091.1">
    <property type="nucleotide sequence ID" value="NZ_CP036434.1"/>
</dbReference>
<reference evidence="3 4" key="1">
    <citation type="submission" date="2019-02" db="EMBL/GenBank/DDBJ databases">
        <title>Deep-cultivation of Planctomycetes and their phenomic and genomic characterization uncovers novel biology.</title>
        <authorList>
            <person name="Wiegand S."/>
            <person name="Jogler M."/>
            <person name="Boedeker C."/>
            <person name="Pinto D."/>
            <person name="Vollmers J."/>
            <person name="Rivas-Marin E."/>
            <person name="Kohn T."/>
            <person name="Peeters S.H."/>
            <person name="Heuer A."/>
            <person name="Rast P."/>
            <person name="Oberbeckmann S."/>
            <person name="Bunk B."/>
            <person name="Jeske O."/>
            <person name="Meyerdierks A."/>
            <person name="Storesund J.E."/>
            <person name="Kallscheuer N."/>
            <person name="Luecker S."/>
            <person name="Lage O.M."/>
            <person name="Pohl T."/>
            <person name="Merkel B.J."/>
            <person name="Hornburger P."/>
            <person name="Mueller R.-W."/>
            <person name="Bruemmer F."/>
            <person name="Labrenz M."/>
            <person name="Spormann A.M."/>
            <person name="Op den Camp H."/>
            <person name="Overmann J."/>
            <person name="Amann R."/>
            <person name="Jetten M.S.M."/>
            <person name="Mascher T."/>
            <person name="Medema M.H."/>
            <person name="Devos D.P."/>
            <person name="Kaster A.-K."/>
            <person name="Ovreas L."/>
            <person name="Rohde M."/>
            <person name="Galperin M.Y."/>
            <person name="Jogler C."/>
        </authorList>
    </citation>
    <scope>NUCLEOTIDE SEQUENCE [LARGE SCALE GENOMIC DNA]</scope>
    <source>
        <strain evidence="3 4">Poly30</strain>
    </source>
</reference>
<accession>A0A518EZM2</accession>